<dbReference type="AlphaFoldDB" id="A0A1S7S8B1"/>
<dbReference type="Pfam" id="PF14748">
    <property type="entry name" value="P5CR_dimer"/>
    <property type="match status" value="1"/>
</dbReference>
<name>A0A1S7S8B1_AGRTU</name>
<evidence type="ECO:0000259" key="2">
    <source>
        <dbReference type="Pfam" id="PF14748"/>
    </source>
</evidence>
<dbReference type="PANTHER" id="PTHR11645:SF0">
    <property type="entry name" value="PYRROLINE-5-CARBOXYLATE REDUCTASE 3"/>
    <property type="match status" value="1"/>
</dbReference>
<dbReference type="GO" id="GO:0004735">
    <property type="term" value="F:pyrroline-5-carboxylate reductase activity"/>
    <property type="evidence" value="ECO:0007669"/>
    <property type="project" value="TreeGrafter"/>
</dbReference>
<dbReference type="SUPFAM" id="SSF48179">
    <property type="entry name" value="6-phosphogluconate dehydrogenase C-terminal domain-like"/>
    <property type="match status" value="1"/>
</dbReference>
<proteinExistence type="predicted"/>
<accession>A0A1S7S8B1</accession>
<dbReference type="InterPro" id="IPR008927">
    <property type="entry name" value="6-PGluconate_DH-like_C_sf"/>
</dbReference>
<feature type="domain" description="Pyrroline-5-carboxylate reductase dimerisation" evidence="2">
    <location>
        <begin position="4"/>
        <end position="107"/>
    </location>
</feature>
<dbReference type="InterPro" id="IPR029036">
    <property type="entry name" value="P5CR_dimer"/>
</dbReference>
<protein>
    <submittedName>
        <fullName evidence="3">Pyrroline-5-carboxylate reductase protein</fullName>
    </submittedName>
</protein>
<gene>
    <name evidence="3" type="ORF">AGR4C_Lc90224</name>
</gene>
<sequence length="111" mass="11599">MSREADIDYFTAMSGSGAAFPALLAEAMMNDAIARGITPAIARRTAQQVIIGAGRFQERDGASPDDTVKSFVDYKGATAAGILAMRRAGFANVVEAGLDAAFRKAKALSVQ</sequence>
<organism evidence="3 4">
    <name type="scientific">Agrobacterium tumefaciens str. Kerr 14</name>
    <dbReference type="NCBI Taxonomy" id="1183424"/>
    <lineage>
        <taxon>Bacteria</taxon>
        <taxon>Pseudomonadati</taxon>
        <taxon>Pseudomonadota</taxon>
        <taxon>Alphaproteobacteria</taxon>
        <taxon>Hyphomicrobiales</taxon>
        <taxon>Rhizobiaceae</taxon>
        <taxon>Rhizobium/Agrobacterium group</taxon>
        <taxon>Agrobacterium</taxon>
        <taxon>Agrobacterium tumefaciens complex</taxon>
    </lineage>
</organism>
<dbReference type="Gene3D" id="1.10.3730.10">
    <property type="entry name" value="ProC C-terminal domain-like"/>
    <property type="match status" value="1"/>
</dbReference>
<dbReference type="EMBL" id="FBWC01000031">
    <property type="protein sequence ID" value="CUX64392.1"/>
    <property type="molecule type" value="Genomic_DNA"/>
</dbReference>
<dbReference type="GO" id="GO:0055129">
    <property type="term" value="P:L-proline biosynthetic process"/>
    <property type="evidence" value="ECO:0007669"/>
    <property type="project" value="TreeGrafter"/>
</dbReference>
<evidence type="ECO:0000313" key="4">
    <source>
        <dbReference type="Proteomes" id="UP000191897"/>
    </source>
</evidence>
<dbReference type="Proteomes" id="UP000191897">
    <property type="component" value="Unassembled WGS sequence"/>
</dbReference>
<keyword evidence="1" id="KW-0560">Oxidoreductase</keyword>
<reference evidence="3 4" key="1">
    <citation type="submission" date="2016-01" db="EMBL/GenBank/DDBJ databases">
        <authorList>
            <person name="Oliw E.H."/>
        </authorList>
    </citation>
    <scope>NUCLEOTIDE SEQUENCE [LARGE SCALE GENOMIC DNA]</scope>
    <source>
        <strain evidence="3 4">Kerr 14</strain>
    </source>
</reference>
<evidence type="ECO:0000256" key="1">
    <source>
        <dbReference type="ARBA" id="ARBA00023002"/>
    </source>
</evidence>
<evidence type="ECO:0000313" key="3">
    <source>
        <dbReference type="EMBL" id="CUX64392.1"/>
    </source>
</evidence>
<dbReference type="PANTHER" id="PTHR11645">
    <property type="entry name" value="PYRROLINE-5-CARBOXYLATE REDUCTASE"/>
    <property type="match status" value="1"/>
</dbReference>